<evidence type="ECO:0000256" key="5">
    <source>
        <dbReference type="SAM" id="Phobius"/>
    </source>
</evidence>
<name>A0ABD2MS82_9CUCU</name>
<comment type="subcellular location">
    <subcellularLocation>
        <location evidence="1">Membrane</location>
    </subcellularLocation>
</comment>
<evidence type="ECO:0000256" key="2">
    <source>
        <dbReference type="ARBA" id="ARBA00022692"/>
    </source>
</evidence>
<evidence type="ECO:0000313" key="7">
    <source>
        <dbReference type="EMBL" id="KAL3269104.1"/>
    </source>
</evidence>
<proteinExistence type="predicted"/>
<evidence type="ECO:0000256" key="1">
    <source>
        <dbReference type="ARBA" id="ARBA00004370"/>
    </source>
</evidence>
<dbReference type="InterPro" id="IPR017452">
    <property type="entry name" value="GPCR_Rhodpsn_7TM"/>
</dbReference>
<feature type="domain" description="G-protein coupled receptors family 1 profile" evidence="6">
    <location>
        <begin position="43"/>
        <end position="108"/>
    </location>
</feature>
<dbReference type="Gene3D" id="1.20.1070.10">
    <property type="entry name" value="Rhodopsin 7-helix transmembrane proteins"/>
    <property type="match status" value="1"/>
</dbReference>
<evidence type="ECO:0000259" key="6">
    <source>
        <dbReference type="PROSITE" id="PS50262"/>
    </source>
</evidence>
<evidence type="ECO:0000256" key="3">
    <source>
        <dbReference type="ARBA" id="ARBA00022989"/>
    </source>
</evidence>
<dbReference type="Proteomes" id="UP001516400">
    <property type="component" value="Unassembled WGS sequence"/>
</dbReference>
<dbReference type="AlphaFoldDB" id="A0ABD2MS82"/>
<organism evidence="7 8">
    <name type="scientific">Cryptolaemus montrouzieri</name>
    <dbReference type="NCBI Taxonomy" id="559131"/>
    <lineage>
        <taxon>Eukaryota</taxon>
        <taxon>Metazoa</taxon>
        <taxon>Ecdysozoa</taxon>
        <taxon>Arthropoda</taxon>
        <taxon>Hexapoda</taxon>
        <taxon>Insecta</taxon>
        <taxon>Pterygota</taxon>
        <taxon>Neoptera</taxon>
        <taxon>Endopterygota</taxon>
        <taxon>Coleoptera</taxon>
        <taxon>Polyphaga</taxon>
        <taxon>Cucujiformia</taxon>
        <taxon>Coccinelloidea</taxon>
        <taxon>Coccinellidae</taxon>
        <taxon>Scymninae</taxon>
        <taxon>Scymnini</taxon>
        <taxon>Cryptolaemus</taxon>
    </lineage>
</organism>
<accession>A0ABD2MS82</accession>
<protein>
    <recommendedName>
        <fullName evidence="6">G-protein coupled receptors family 1 profile domain-containing protein</fullName>
    </recommendedName>
</protein>
<keyword evidence="2 5" id="KW-0812">Transmembrane</keyword>
<feature type="transmembrane region" description="Helical" evidence="5">
    <location>
        <begin position="31"/>
        <end position="52"/>
    </location>
</feature>
<feature type="transmembrane region" description="Helical" evidence="5">
    <location>
        <begin position="64"/>
        <end position="86"/>
    </location>
</feature>
<keyword evidence="8" id="KW-1185">Reference proteome</keyword>
<dbReference type="PROSITE" id="PS50262">
    <property type="entry name" value="G_PROTEIN_RECEP_F1_2"/>
    <property type="match status" value="1"/>
</dbReference>
<comment type="caution">
    <text evidence="7">The sequence shown here is derived from an EMBL/GenBank/DDBJ whole genome shotgun (WGS) entry which is preliminary data.</text>
</comment>
<sequence>MEFDLMNNITANDTFDPDEYYYRSRQNVLDIPMLLFASAGILANSLITYIILRNKPLRTRTNIYLVNICICNSMYLLFSPLIFNLFSAAERIHAYIICFTDEFFFFLC</sequence>
<reference evidence="7 8" key="1">
    <citation type="journal article" date="2021" name="BMC Biol.">
        <title>Horizontally acquired antibacterial genes associated with adaptive radiation of ladybird beetles.</title>
        <authorList>
            <person name="Li H.S."/>
            <person name="Tang X.F."/>
            <person name="Huang Y.H."/>
            <person name="Xu Z.Y."/>
            <person name="Chen M.L."/>
            <person name="Du X.Y."/>
            <person name="Qiu B.Y."/>
            <person name="Chen P.T."/>
            <person name="Zhang W."/>
            <person name="Slipinski A."/>
            <person name="Escalona H.E."/>
            <person name="Waterhouse R.M."/>
            <person name="Zwick A."/>
            <person name="Pang H."/>
        </authorList>
    </citation>
    <scope>NUCLEOTIDE SEQUENCE [LARGE SCALE GENOMIC DNA]</scope>
    <source>
        <strain evidence="7">SYSU2018</strain>
    </source>
</reference>
<gene>
    <name evidence="7" type="ORF">HHI36_008186</name>
</gene>
<evidence type="ECO:0000256" key="4">
    <source>
        <dbReference type="ARBA" id="ARBA00023136"/>
    </source>
</evidence>
<keyword evidence="4 5" id="KW-0472">Membrane</keyword>
<dbReference type="EMBL" id="JABFTP020000021">
    <property type="protein sequence ID" value="KAL3269104.1"/>
    <property type="molecule type" value="Genomic_DNA"/>
</dbReference>
<dbReference type="GO" id="GO:0016020">
    <property type="term" value="C:membrane"/>
    <property type="evidence" value="ECO:0007669"/>
    <property type="project" value="UniProtKB-SubCell"/>
</dbReference>
<evidence type="ECO:0000313" key="8">
    <source>
        <dbReference type="Proteomes" id="UP001516400"/>
    </source>
</evidence>
<dbReference type="SUPFAM" id="SSF81321">
    <property type="entry name" value="Family A G protein-coupled receptor-like"/>
    <property type="match status" value="1"/>
</dbReference>
<keyword evidence="3 5" id="KW-1133">Transmembrane helix</keyword>